<keyword evidence="2" id="KW-1133">Transmembrane helix</keyword>
<evidence type="ECO:0000256" key="1">
    <source>
        <dbReference type="SAM" id="MobiDB-lite"/>
    </source>
</evidence>
<keyword evidence="2" id="KW-0472">Membrane</keyword>
<dbReference type="Pfam" id="PF23981">
    <property type="entry name" value="DUF7305"/>
    <property type="match status" value="1"/>
</dbReference>
<name>A0AAW5E2I6_9BACI</name>
<accession>A0AAW5E2I6</accession>
<feature type="compositionally biased region" description="Low complexity" evidence="1">
    <location>
        <begin position="524"/>
        <end position="534"/>
    </location>
</feature>
<organism evidence="5 6">
    <name type="scientific">Fredinandcohnia quinoae</name>
    <dbReference type="NCBI Taxonomy" id="2918902"/>
    <lineage>
        <taxon>Bacteria</taxon>
        <taxon>Bacillati</taxon>
        <taxon>Bacillota</taxon>
        <taxon>Bacilli</taxon>
        <taxon>Bacillales</taxon>
        <taxon>Bacillaceae</taxon>
        <taxon>Fredinandcohnia</taxon>
    </lineage>
</organism>
<sequence length="534" mass="59114">MFGSFRQNKYLKNEHGLSLFIVLLVLVVVSIMGISLMGMAASNVKMSTSDREYQSTFYIAEAGANKVMSEIKIKLEELYNDIQSKYKESEREEIYLYQAKVLLNGFVLDEYKYVNAKAQTITRYDNFSETFNEEPYADVAVKEIGANEYALTSAGIIGNRTRTVETTFKVEWASKGPSPSPIFNDRVVYSDSCIILEGSASIVGNVGLNGNLSSTTKCTNNSPLITISGGNNDRISGNIYISKEAQNNEIKLNDNIKLPNPDPIKTDPINYKEMMPQFPVIPSFELAKDKQIVKNDSEKYNVIYNGKLRIDNYLTDQYQLDLNQNLYFQEIKLESNYNLTINVGNSDKEIVVDHLNIKNGHINIIGSGKLKIYVKNDITLGSGSTINKKGDIHNLAIYLKGSGNTSSPKNVTLAGSQEVYGSLFAEDANIKFTAGSGFHGHIYTGGTSFIIDGGAYAYSKMIFAPMASFQLLAGATIKGSVISDSFYSSGGSKITFETIYDDDLIELPLPEDDTENEYTPPTEPISIISPIREK</sequence>
<feature type="region of interest" description="Disordered" evidence="1">
    <location>
        <begin position="510"/>
        <end position="534"/>
    </location>
</feature>
<evidence type="ECO:0000259" key="4">
    <source>
        <dbReference type="Pfam" id="PF23981"/>
    </source>
</evidence>
<dbReference type="Proteomes" id="UP001431131">
    <property type="component" value="Unassembled WGS sequence"/>
</dbReference>
<keyword evidence="6" id="KW-1185">Reference proteome</keyword>
<reference evidence="5" key="1">
    <citation type="submission" date="2022-02" db="EMBL/GenBank/DDBJ databases">
        <title>Fredinandcohnia quinoae sp. nov. isolated from Chenopodium quinoa seeds.</title>
        <authorList>
            <person name="Saati-Santamaria Z."/>
            <person name="Flores-Felix J.D."/>
            <person name="Igual J.M."/>
            <person name="Velazquez E."/>
            <person name="Garcia-Fraile P."/>
            <person name="Martinez-Molina E."/>
        </authorList>
    </citation>
    <scope>NUCLEOTIDE SEQUENCE</scope>
    <source>
        <strain evidence="5">SECRCQ15</strain>
    </source>
</reference>
<dbReference type="InterPro" id="IPR055729">
    <property type="entry name" value="DUF7305"/>
</dbReference>
<gene>
    <name evidence="5" type="ORF">MJG50_14665</name>
</gene>
<feature type="transmembrane region" description="Helical" evidence="2">
    <location>
        <begin position="20"/>
        <end position="41"/>
    </location>
</feature>
<comment type="caution">
    <text evidence="5">The sequence shown here is derived from an EMBL/GenBank/DDBJ whole genome shotgun (WGS) entry which is preliminary data.</text>
</comment>
<feature type="domain" description="DUF7305" evidence="4">
    <location>
        <begin position="313"/>
        <end position="444"/>
    </location>
</feature>
<evidence type="ECO:0000313" key="5">
    <source>
        <dbReference type="EMBL" id="MCH1626578.1"/>
    </source>
</evidence>
<proteinExistence type="predicted"/>
<dbReference type="InterPro" id="IPR025746">
    <property type="entry name" value="PilX_N_dom"/>
</dbReference>
<dbReference type="AlphaFoldDB" id="A0AAW5E2I6"/>
<evidence type="ECO:0000259" key="3">
    <source>
        <dbReference type="Pfam" id="PF14341"/>
    </source>
</evidence>
<dbReference type="Pfam" id="PF14341">
    <property type="entry name" value="PilX_N"/>
    <property type="match status" value="1"/>
</dbReference>
<protein>
    <submittedName>
        <fullName evidence="5">Pilus assembly PilX N-terminal domain-containing protein</fullName>
    </submittedName>
</protein>
<evidence type="ECO:0000256" key="2">
    <source>
        <dbReference type="SAM" id="Phobius"/>
    </source>
</evidence>
<dbReference type="RefSeq" id="WP_240256494.1">
    <property type="nucleotide sequence ID" value="NZ_JAKTTI010000024.1"/>
</dbReference>
<evidence type="ECO:0000313" key="6">
    <source>
        <dbReference type="Proteomes" id="UP001431131"/>
    </source>
</evidence>
<feature type="domain" description="Type 4 fimbrial biogenesis protein PilX N-terminal" evidence="3">
    <location>
        <begin position="16"/>
        <end position="63"/>
    </location>
</feature>
<keyword evidence="2" id="KW-0812">Transmembrane</keyword>
<dbReference type="EMBL" id="JAKTTI010000024">
    <property type="protein sequence ID" value="MCH1626578.1"/>
    <property type="molecule type" value="Genomic_DNA"/>
</dbReference>